<dbReference type="AlphaFoldDB" id="A0A3B0N156"/>
<reference evidence="2" key="1">
    <citation type="submission" date="2018-07" db="EMBL/GenBank/DDBJ databases">
        <authorList>
            <person name="Quirk P.G."/>
            <person name="Krulwich T.A."/>
        </authorList>
    </citation>
    <scope>NUCLEOTIDE SEQUENCE</scope>
    <source>
        <strain evidence="2">Anand</strain>
    </source>
</reference>
<evidence type="ECO:0000259" key="1">
    <source>
        <dbReference type="SMART" id="SM00360"/>
    </source>
</evidence>
<dbReference type="VEuPathDB" id="PiroplasmaDB:TA03040"/>
<dbReference type="InterPro" id="IPR035979">
    <property type="entry name" value="RBD_domain_sf"/>
</dbReference>
<accession>A0A3B0N156</accession>
<evidence type="ECO:0000313" key="3">
    <source>
        <dbReference type="EMBL" id="SVP89920.1"/>
    </source>
</evidence>
<dbReference type="Gene3D" id="3.30.70.330">
    <property type="match status" value="1"/>
</dbReference>
<evidence type="ECO:0000313" key="2">
    <source>
        <dbReference type="EMBL" id="SVP88770.1"/>
    </source>
</evidence>
<dbReference type="InterPro" id="IPR012677">
    <property type="entry name" value="Nucleotide-bd_a/b_plait_sf"/>
</dbReference>
<organism evidence="2">
    <name type="scientific">Theileria annulata</name>
    <dbReference type="NCBI Taxonomy" id="5874"/>
    <lineage>
        <taxon>Eukaryota</taxon>
        <taxon>Sar</taxon>
        <taxon>Alveolata</taxon>
        <taxon>Apicomplexa</taxon>
        <taxon>Aconoidasida</taxon>
        <taxon>Piroplasmida</taxon>
        <taxon>Theileriidae</taxon>
        <taxon>Theileria</taxon>
    </lineage>
</organism>
<dbReference type="InterPro" id="IPR000504">
    <property type="entry name" value="RRM_dom"/>
</dbReference>
<gene>
    <name evidence="2" type="ORF">TAT_000062500</name>
    <name evidence="3" type="ORF">TAV_000062200</name>
</gene>
<dbReference type="SUPFAM" id="SSF54928">
    <property type="entry name" value="RNA-binding domain, RBD"/>
    <property type="match status" value="1"/>
</dbReference>
<proteinExistence type="predicted"/>
<dbReference type="GO" id="GO:0003723">
    <property type="term" value="F:RNA binding"/>
    <property type="evidence" value="ECO:0007669"/>
    <property type="project" value="InterPro"/>
</dbReference>
<dbReference type="EMBL" id="UIVS01000001">
    <property type="protein sequence ID" value="SVP89920.1"/>
    <property type="molecule type" value="Genomic_DNA"/>
</dbReference>
<name>A0A3B0N156_THEAN</name>
<dbReference type="SMART" id="SM00360">
    <property type="entry name" value="RRM"/>
    <property type="match status" value="1"/>
</dbReference>
<dbReference type="Pfam" id="PF00076">
    <property type="entry name" value="RRM_1"/>
    <property type="match status" value="1"/>
</dbReference>
<feature type="domain" description="RRM" evidence="1">
    <location>
        <begin position="63"/>
        <end position="130"/>
    </location>
</feature>
<dbReference type="EMBL" id="UIVT01000001">
    <property type="protein sequence ID" value="SVP88770.1"/>
    <property type="molecule type" value="Genomic_DNA"/>
</dbReference>
<sequence>MVKIVKNEKDLEKNKNKLNDIFKTLKSNKETGDSKGKIIAKGNLAKEKEVIPNYVLLIVNFKHLIGLPFDVTESDIKQLFSGFNLSSVHFITRRNKPLGSCYVYLEENEAKDAIKLLNGKFFKQKFIITH</sequence>
<protein>
    <submittedName>
        <fullName evidence="2">RNA recognition motif. (A.k.a. RRM, RBD, or RNP domain)/RNA recognition motif (A.k.a. RRM, RBD, or RNP domain), putative</fullName>
    </submittedName>
</protein>